<reference evidence="9" key="1">
    <citation type="journal article" date="2019" name="Int. J. Syst. Evol. Microbiol.">
        <title>The Global Catalogue of Microorganisms (GCM) 10K type strain sequencing project: providing services to taxonomists for standard genome sequencing and annotation.</title>
        <authorList>
            <consortium name="The Broad Institute Genomics Platform"/>
            <consortium name="The Broad Institute Genome Sequencing Center for Infectious Disease"/>
            <person name="Wu L."/>
            <person name="Ma J."/>
        </authorList>
    </citation>
    <scope>NUCLEOTIDE SEQUENCE [LARGE SCALE GENOMIC DNA]</scope>
    <source>
        <strain evidence="9">KCTC 52925</strain>
    </source>
</reference>
<comment type="similarity">
    <text evidence="2">Belongs to the SusD family.</text>
</comment>
<keyword evidence="3" id="KW-0732">Signal</keyword>
<dbReference type="SUPFAM" id="SSF48452">
    <property type="entry name" value="TPR-like"/>
    <property type="match status" value="1"/>
</dbReference>
<dbReference type="InterPro" id="IPR033985">
    <property type="entry name" value="SusD-like_N"/>
</dbReference>
<evidence type="ECO:0000256" key="5">
    <source>
        <dbReference type="ARBA" id="ARBA00023237"/>
    </source>
</evidence>
<dbReference type="InterPro" id="IPR012944">
    <property type="entry name" value="SusD_RagB_dom"/>
</dbReference>
<evidence type="ECO:0000256" key="4">
    <source>
        <dbReference type="ARBA" id="ARBA00023136"/>
    </source>
</evidence>
<dbReference type="EMBL" id="JBHUOJ010000040">
    <property type="protein sequence ID" value="MFD2835463.1"/>
    <property type="molecule type" value="Genomic_DNA"/>
</dbReference>
<feature type="domain" description="SusD-like N-terminal" evidence="7">
    <location>
        <begin position="24"/>
        <end position="227"/>
    </location>
</feature>
<gene>
    <name evidence="8" type="ORF">ACFSYS_19380</name>
</gene>
<keyword evidence="9" id="KW-1185">Reference proteome</keyword>
<dbReference type="Pfam" id="PF07980">
    <property type="entry name" value="SusD_RagB"/>
    <property type="match status" value="1"/>
</dbReference>
<evidence type="ECO:0000259" key="7">
    <source>
        <dbReference type="Pfam" id="PF14322"/>
    </source>
</evidence>
<name>A0ABW5XAZ3_9FLAO</name>
<dbReference type="Pfam" id="PF14322">
    <property type="entry name" value="SusD-like_3"/>
    <property type="match status" value="1"/>
</dbReference>
<comment type="subcellular location">
    <subcellularLocation>
        <location evidence="1">Cell outer membrane</location>
    </subcellularLocation>
</comment>
<protein>
    <submittedName>
        <fullName evidence="8">RagB/SusD family nutrient uptake outer membrane protein</fullName>
    </submittedName>
</protein>
<accession>A0ABW5XAZ3</accession>
<comment type="caution">
    <text evidence="8">The sequence shown here is derived from an EMBL/GenBank/DDBJ whole genome shotgun (WGS) entry which is preliminary data.</text>
</comment>
<dbReference type="CDD" id="cd08977">
    <property type="entry name" value="SusD"/>
    <property type="match status" value="1"/>
</dbReference>
<sequence length="468" mass="53577">MKSLKHTYPYIILILSLFIYSCEDFVDLDPPSDQLIGEEVFKNQATVESALIGIYHQLFQLDYSGGGRSSIATLAGISADNIQNISSGNISRMQFQEHEIDPDNVDNLNTWSSAYNMVYATNSFLEGLENTENLDQEFKQQMAGQVLFVRAFTYFFLVNLYGDVPLVLSTDYRANQLASRSSQNAVYDQILADLVLALEQAPQEYINGERISVNRQVVRAFLSRVYLYMENWQEAEKYSTQVINDTGNYQLMEDLNQVFLANSLEAIWQISPIGAGGLATQTNEGNFLIIDPIFSFFAAVKLEETFVSEFDTIDKRLQNWVGYNESLDAHYVHKYKIRLSNVFPILEYSMVLRLSEQYLIRAEARARQGDLTGAIEDIDKIRTRAGLELLADINPDLSQEELLTEILSQRRKELFAEWGHRWFDLKRLGLANQVLGGNDPLWEDTDIFYPIPEDERKKNPNLTQNEGY</sequence>
<evidence type="ECO:0000313" key="9">
    <source>
        <dbReference type="Proteomes" id="UP001597438"/>
    </source>
</evidence>
<dbReference type="Gene3D" id="1.25.40.390">
    <property type="match status" value="1"/>
</dbReference>
<evidence type="ECO:0000259" key="6">
    <source>
        <dbReference type="Pfam" id="PF07980"/>
    </source>
</evidence>
<dbReference type="PROSITE" id="PS51257">
    <property type="entry name" value="PROKAR_LIPOPROTEIN"/>
    <property type="match status" value="1"/>
</dbReference>
<keyword evidence="5" id="KW-0998">Cell outer membrane</keyword>
<dbReference type="InterPro" id="IPR011990">
    <property type="entry name" value="TPR-like_helical_dom_sf"/>
</dbReference>
<feature type="domain" description="RagB/SusD" evidence="6">
    <location>
        <begin position="348"/>
        <end position="468"/>
    </location>
</feature>
<proteinExistence type="inferred from homology"/>
<evidence type="ECO:0000313" key="8">
    <source>
        <dbReference type="EMBL" id="MFD2835463.1"/>
    </source>
</evidence>
<organism evidence="8 9">
    <name type="scientific">Christiangramia antarctica</name>
    <dbReference type="NCBI Taxonomy" id="2058158"/>
    <lineage>
        <taxon>Bacteria</taxon>
        <taxon>Pseudomonadati</taxon>
        <taxon>Bacteroidota</taxon>
        <taxon>Flavobacteriia</taxon>
        <taxon>Flavobacteriales</taxon>
        <taxon>Flavobacteriaceae</taxon>
        <taxon>Christiangramia</taxon>
    </lineage>
</organism>
<evidence type="ECO:0000256" key="2">
    <source>
        <dbReference type="ARBA" id="ARBA00006275"/>
    </source>
</evidence>
<evidence type="ECO:0000256" key="1">
    <source>
        <dbReference type="ARBA" id="ARBA00004442"/>
    </source>
</evidence>
<evidence type="ECO:0000256" key="3">
    <source>
        <dbReference type="ARBA" id="ARBA00022729"/>
    </source>
</evidence>
<dbReference type="Proteomes" id="UP001597438">
    <property type="component" value="Unassembled WGS sequence"/>
</dbReference>
<dbReference type="RefSeq" id="WP_251742555.1">
    <property type="nucleotide sequence ID" value="NZ_JBHUOJ010000040.1"/>
</dbReference>
<keyword evidence="4" id="KW-0472">Membrane</keyword>